<dbReference type="Gramene" id="TuG1812G0200005934.01.T01">
    <property type="protein sequence ID" value="TuG1812G0200005934.01.T01.cds473972"/>
    <property type="gene ID" value="TuG1812G0200005934.01"/>
</dbReference>
<reference evidence="2" key="1">
    <citation type="journal article" date="2013" name="Nature">
        <title>Draft genome of the wheat A-genome progenitor Triticum urartu.</title>
        <authorList>
            <person name="Ling H.Q."/>
            <person name="Zhao S."/>
            <person name="Liu D."/>
            <person name="Wang J."/>
            <person name="Sun H."/>
            <person name="Zhang C."/>
            <person name="Fan H."/>
            <person name="Li D."/>
            <person name="Dong L."/>
            <person name="Tao Y."/>
            <person name="Gao C."/>
            <person name="Wu H."/>
            <person name="Li Y."/>
            <person name="Cui Y."/>
            <person name="Guo X."/>
            <person name="Zheng S."/>
            <person name="Wang B."/>
            <person name="Yu K."/>
            <person name="Liang Q."/>
            <person name="Yang W."/>
            <person name="Lou X."/>
            <person name="Chen J."/>
            <person name="Feng M."/>
            <person name="Jian J."/>
            <person name="Zhang X."/>
            <person name="Luo G."/>
            <person name="Jiang Y."/>
            <person name="Liu J."/>
            <person name="Wang Z."/>
            <person name="Sha Y."/>
            <person name="Zhang B."/>
            <person name="Wu H."/>
            <person name="Tang D."/>
            <person name="Shen Q."/>
            <person name="Xue P."/>
            <person name="Zou S."/>
            <person name="Wang X."/>
            <person name="Liu X."/>
            <person name="Wang F."/>
            <person name="Yang Y."/>
            <person name="An X."/>
            <person name="Dong Z."/>
            <person name="Zhang K."/>
            <person name="Zhang X."/>
            <person name="Luo M.C."/>
            <person name="Dvorak J."/>
            <person name="Tong Y."/>
            <person name="Wang J."/>
            <person name="Yang H."/>
            <person name="Li Z."/>
            <person name="Wang D."/>
            <person name="Zhang A."/>
            <person name="Wang J."/>
        </authorList>
    </citation>
    <scope>NUCLEOTIDE SEQUENCE</scope>
    <source>
        <strain evidence="2">cv. G1812</strain>
    </source>
</reference>
<reference evidence="1" key="3">
    <citation type="submission" date="2022-06" db="UniProtKB">
        <authorList>
            <consortium name="EnsemblPlants"/>
        </authorList>
    </citation>
    <scope>IDENTIFICATION</scope>
</reference>
<dbReference type="AlphaFoldDB" id="A0A8R7PLU5"/>
<sequence>MAVMLELHRNKFLSFGLLNSSIITLLHKKECSLEVADFRPINLIHGAVKIFAKVLAVRLAPLLPALVSQVQSAFISRRSIHENFKFVHNTARVFAQEESLVGVDEN</sequence>
<accession>A0A8R7PLU5</accession>
<dbReference type="EnsemblPlants" id="TuG1812G0200005934.01.T01">
    <property type="protein sequence ID" value="TuG1812G0200005934.01.T01.cds473972"/>
    <property type="gene ID" value="TuG1812G0200005934.01"/>
</dbReference>
<evidence type="ECO:0000313" key="1">
    <source>
        <dbReference type="EnsemblPlants" id="TuG1812G0200005934.01.T01.cds473972"/>
    </source>
</evidence>
<evidence type="ECO:0008006" key="3">
    <source>
        <dbReference type="Google" id="ProtNLM"/>
    </source>
</evidence>
<proteinExistence type="predicted"/>
<evidence type="ECO:0000313" key="2">
    <source>
        <dbReference type="Proteomes" id="UP000015106"/>
    </source>
</evidence>
<keyword evidence="2" id="KW-1185">Reference proteome</keyword>
<dbReference type="Proteomes" id="UP000015106">
    <property type="component" value="Chromosome 2"/>
</dbReference>
<reference evidence="1" key="2">
    <citation type="submission" date="2018-03" db="EMBL/GenBank/DDBJ databases">
        <title>The Triticum urartu genome reveals the dynamic nature of wheat genome evolution.</title>
        <authorList>
            <person name="Ling H."/>
            <person name="Ma B."/>
            <person name="Shi X."/>
            <person name="Liu H."/>
            <person name="Dong L."/>
            <person name="Sun H."/>
            <person name="Cao Y."/>
            <person name="Gao Q."/>
            <person name="Zheng S."/>
            <person name="Li Y."/>
            <person name="Yu Y."/>
            <person name="Du H."/>
            <person name="Qi M."/>
            <person name="Li Y."/>
            <person name="Yu H."/>
            <person name="Cui Y."/>
            <person name="Wang N."/>
            <person name="Chen C."/>
            <person name="Wu H."/>
            <person name="Zhao Y."/>
            <person name="Zhang J."/>
            <person name="Li Y."/>
            <person name="Zhou W."/>
            <person name="Zhang B."/>
            <person name="Hu W."/>
            <person name="Eijk M."/>
            <person name="Tang J."/>
            <person name="Witsenboer H."/>
            <person name="Zhao S."/>
            <person name="Li Z."/>
            <person name="Zhang A."/>
            <person name="Wang D."/>
            <person name="Liang C."/>
        </authorList>
    </citation>
    <scope>NUCLEOTIDE SEQUENCE [LARGE SCALE GENOMIC DNA]</scope>
    <source>
        <strain evidence="1">cv. G1812</strain>
    </source>
</reference>
<organism evidence="1 2">
    <name type="scientific">Triticum urartu</name>
    <name type="common">Red wild einkorn</name>
    <name type="synonym">Crithodium urartu</name>
    <dbReference type="NCBI Taxonomy" id="4572"/>
    <lineage>
        <taxon>Eukaryota</taxon>
        <taxon>Viridiplantae</taxon>
        <taxon>Streptophyta</taxon>
        <taxon>Embryophyta</taxon>
        <taxon>Tracheophyta</taxon>
        <taxon>Spermatophyta</taxon>
        <taxon>Magnoliopsida</taxon>
        <taxon>Liliopsida</taxon>
        <taxon>Poales</taxon>
        <taxon>Poaceae</taxon>
        <taxon>BOP clade</taxon>
        <taxon>Pooideae</taxon>
        <taxon>Triticodae</taxon>
        <taxon>Triticeae</taxon>
        <taxon>Triticinae</taxon>
        <taxon>Triticum</taxon>
    </lineage>
</organism>
<name>A0A8R7PLU5_TRIUA</name>
<protein>
    <recommendedName>
        <fullName evidence="3">Reverse transcriptase domain-containing protein</fullName>
    </recommendedName>
</protein>